<comment type="similarity">
    <text evidence="2">Belongs to the bacterial solute-binding protein 1 family.</text>
</comment>
<dbReference type="AlphaFoldDB" id="A0A7Y6QA11"/>
<dbReference type="PANTHER" id="PTHR43649">
    <property type="entry name" value="ARABINOSE-BINDING PROTEIN-RELATED"/>
    <property type="match status" value="1"/>
</dbReference>
<keyword evidence="5" id="KW-0574">Periplasm</keyword>
<dbReference type="InterPro" id="IPR006311">
    <property type="entry name" value="TAT_signal"/>
</dbReference>
<evidence type="ECO:0000256" key="5">
    <source>
        <dbReference type="ARBA" id="ARBA00022764"/>
    </source>
</evidence>
<protein>
    <submittedName>
        <fullName evidence="6">Carbohydrate ABC transporter substrate-binding protein</fullName>
    </submittedName>
</protein>
<evidence type="ECO:0000313" key="7">
    <source>
        <dbReference type="Proteomes" id="UP000520198"/>
    </source>
</evidence>
<name>A0A7Y6QA11_9HYPH</name>
<dbReference type="EMBL" id="JABWDU010000007">
    <property type="protein sequence ID" value="NVD41833.1"/>
    <property type="molecule type" value="Genomic_DNA"/>
</dbReference>
<keyword evidence="4" id="KW-0732">Signal</keyword>
<comment type="subcellular location">
    <subcellularLocation>
        <location evidence="1">Periplasm</location>
    </subcellularLocation>
</comment>
<dbReference type="RefSeq" id="WP_176355217.1">
    <property type="nucleotide sequence ID" value="NZ_JABWDU010000007.1"/>
</dbReference>
<dbReference type="Gene3D" id="3.40.190.10">
    <property type="entry name" value="Periplasmic binding protein-like II"/>
    <property type="match status" value="2"/>
</dbReference>
<dbReference type="PROSITE" id="PS01037">
    <property type="entry name" value="SBP_BACTERIAL_1"/>
    <property type="match status" value="1"/>
</dbReference>
<evidence type="ECO:0000256" key="4">
    <source>
        <dbReference type="ARBA" id="ARBA00022729"/>
    </source>
</evidence>
<dbReference type="GO" id="GO:0042597">
    <property type="term" value="C:periplasmic space"/>
    <property type="evidence" value="ECO:0007669"/>
    <property type="project" value="UniProtKB-SubCell"/>
</dbReference>
<proteinExistence type="inferred from homology"/>
<organism evidence="6 7">
    <name type="scientific">Ensifer oleiphilus</name>
    <dbReference type="NCBI Taxonomy" id="2742698"/>
    <lineage>
        <taxon>Bacteria</taxon>
        <taxon>Pseudomonadati</taxon>
        <taxon>Pseudomonadota</taxon>
        <taxon>Alphaproteobacteria</taxon>
        <taxon>Hyphomicrobiales</taxon>
        <taxon>Rhizobiaceae</taxon>
        <taxon>Sinorhizobium/Ensifer group</taxon>
        <taxon>Ensifer</taxon>
    </lineage>
</organism>
<dbReference type="Proteomes" id="UP000520198">
    <property type="component" value="Unassembled WGS sequence"/>
</dbReference>
<accession>A0A7Y6QA11</accession>
<dbReference type="Pfam" id="PF01547">
    <property type="entry name" value="SBP_bac_1"/>
    <property type="match status" value="1"/>
</dbReference>
<dbReference type="GO" id="GO:0055085">
    <property type="term" value="P:transmembrane transport"/>
    <property type="evidence" value="ECO:0007669"/>
    <property type="project" value="InterPro"/>
</dbReference>
<dbReference type="SUPFAM" id="SSF53850">
    <property type="entry name" value="Periplasmic binding protein-like II"/>
    <property type="match status" value="1"/>
</dbReference>
<evidence type="ECO:0000256" key="1">
    <source>
        <dbReference type="ARBA" id="ARBA00004418"/>
    </source>
</evidence>
<dbReference type="InterPro" id="IPR006059">
    <property type="entry name" value="SBP"/>
</dbReference>
<gene>
    <name evidence="6" type="ORF">HT585_23475</name>
</gene>
<keyword evidence="3" id="KW-0813">Transport</keyword>
<evidence type="ECO:0000256" key="2">
    <source>
        <dbReference type="ARBA" id="ARBA00008520"/>
    </source>
</evidence>
<comment type="caution">
    <text evidence="6">The sequence shown here is derived from an EMBL/GenBank/DDBJ whole genome shotgun (WGS) entry which is preliminary data.</text>
</comment>
<dbReference type="InterPro" id="IPR006061">
    <property type="entry name" value="SBP_1_CS"/>
</dbReference>
<reference evidence="6 7" key="1">
    <citation type="submission" date="2020-06" db="EMBL/GenBank/DDBJ databases">
        <authorList>
            <person name="Grouzdev D.S."/>
        </authorList>
    </citation>
    <scope>NUCLEOTIDE SEQUENCE [LARGE SCALE GENOMIC DNA]</scope>
    <source>
        <strain evidence="6 7">HO-A22</strain>
    </source>
</reference>
<evidence type="ECO:0000313" key="6">
    <source>
        <dbReference type="EMBL" id="NVD41833.1"/>
    </source>
</evidence>
<dbReference type="InterPro" id="IPR050490">
    <property type="entry name" value="Bact_solute-bd_prot1"/>
</dbReference>
<dbReference type="PANTHER" id="PTHR43649:SF11">
    <property type="entry name" value="ABC TRANSPORTER SUBSTRATE-BINDING PROTEIN YESO-RELATED"/>
    <property type="match status" value="1"/>
</dbReference>
<sequence length="428" mass="45766">MLGRRELLQLGLLFGGAATLLQSPLRSALADSATMRLFWFGSPARAERTLSVARLFEAANPGVKINGEVGGNDYWSKLTTMLAGGNAPDIFQLAPSRFADYARRNTMLPLGDYLGSTIRTDKLMSGVLDLGAVDGKVVGMPLSLNAFALIYDSVAFEKAAIAPPGPTTTWDGFARLCVDITKAIGRKNVWAVGNGARYSYAFEAFLVQRGKRLYGEDGRIGFDATDASDWYGYWESLAKNGGCVSAEVQAMDKLQIDSNPLSTGHAVMAIAFSNQLLGYQALAKNRLGITSLPIADAAGPSGLFYKASLHFGIASTSRQPELAARFIDFFINDLAAGKILGVERGVPINLDVREAVAPLVDDVSKRSVDYISSIAGRVGAFPPQVPIGASEMEERVFRPIADQVAFGQLTVAAAGEELVAQANRILRS</sequence>
<dbReference type="PROSITE" id="PS51318">
    <property type="entry name" value="TAT"/>
    <property type="match status" value="1"/>
</dbReference>
<evidence type="ECO:0000256" key="3">
    <source>
        <dbReference type="ARBA" id="ARBA00022448"/>
    </source>
</evidence>
<keyword evidence="7" id="KW-1185">Reference proteome</keyword>